<keyword evidence="4 6" id="KW-1133">Transmembrane helix</keyword>
<keyword evidence="8" id="KW-1185">Reference proteome</keyword>
<evidence type="ECO:0000313" key="8">
    <source>
        <dbReference type="Proteomes" id="UP000054047"/>
    </source>
</evidence>
<evidence type="ECO:0000256" key="1">
    <source>
        <dbReference type="ARBA" id="ARBA00004141"/>
    </source>
</evidence>
<dbReference type="PANTHER" id="PTHR16119:SF16">
    <property type="entry name" value="TRANSMEMBRANE PROTEIN 144 HOMOLOG"/>
    <property type="match status" value="1"/>
</dbReference>
<dbReference type="SUPFAM" id="SSF103481">
    <property type="entry name" value="Multidrug resistance efflux transporter EmrE"/>
    <property type="match status" value="1"/>
</dbReference>
<dbReference type="InterPro" id="IPR010651">
    <property type="entry name" value="Sugar_transport"/>
</dbReference>
<sequence length="170" mass="18051">MVILQGVVLANTRDVVFPPLVLMLNTYEGSGVSIATGHSSPSSLIGAPSSRRNHPWVSGETAIPAFSTGVVFGCAMTAFVVAIDKLDAAIAYPICQMAPGLVISLWSVLYYKEISVSEEIGCIILDILRAVTVLARDKQGGNAIIKYGEKTLTLCSIEGKSHRGSPIFLQ</sequence>
<name>A0A0C2CLZ1_9BILA</name>
<dbReference type="GO" id="GO:0016020">
    <property type="term" value="C:membrane"/>
    <property type="evidence" value="ECO:0007669"/>
    <property type="project" value="UniProtKB-SubCell"/>
</dbReference>
<dbReference type="EMBL" id="KN734178">
    <property type="protein sequence ID" value="KIH57608.1"/>
    <property type="molecule type" value="Genomic_DNA"/>
</dbReference>
<evidence type="ECO:0000256" key="3">
    <source>
        <dbReference type="ARBA" id="ARBA00022692"/>
    </source>
</evidence>
<evidence type="ECO:0000256" key="6">
    <source>
        <dbReference type="SAM" id="Phobius"/>
    </source>
</evidence>
<dbReference type="AlphaFoldDB" id="A0A0C2CLZ1"/>
<proteinExistence type="inferred from homology"/>
<organism evidence="7 8">
    <name type="scientific">Ancylostoma duodenale</name>
    <dbReference type="NCBI Taxonomy" id="51022"/>
    <lineage>
        <taxon>Eukaryota</taxon>
        <taxon>Metazoa</taxon>
        <taxon>Ecdysozoa</taxon>
        <taxon>Nematoda</taxon>
        <taxon>Chromadorea</taxon>
        <taxon>Rhabditida</taxon>
        <taxon>Rhabditina</taxon>
        <taxon>Rhabditomorpha</taxon>
        <taxon>Strongyloidea</taxon>
        <taxon>Ancylostomatidae</taxon>
        <taxon>Ancylostomatinae</taxon>
        <taxon>Ancylostoma</taxon>
    </lineage>
</organism>
<comment type="similarity">
    <text evidence="2">Belongs to the TMEM144 family.</text>
</comment>
<gene>
    <name evidence="7" type="ORF">ANCDUO_12199</name>
</gene>
<evidence type="ECO:0000256" key="2">
    <source>
        <dbReference type="ARBA" id="ARBA00005731"/>
    </source>
</evidence>
<dbReference type="Gene3D" id="1.10.3730.20">
    <property type="match status" value="1"/>
</dbReference>
<dbReference type="Pfam" id="PF07857">
    <property type="entry name" value="TMEM144"/>
    <property type="match status" value="1"/>
</dbReference>
<dbReference type="InterPro" id="IPR012435">
    <property type="entry name" value="TMEM144"/>
</dbReference>
<keyword evidence="3 6" id="KW-0812">Transmembrane</keyword>
<accession>A0A0C2CLZ1</accession>
<feature type="transmembrane region" description="Helical" evidence="6">
    <location>
        <begin position="61"/>
        <end position="83"/>
    </location>
</feature>
<comment type="subcellular location">
    <subcellularLocation>
        <location evidence="1">Membrane</location>
        <topology evidence="1">Multi-pass membrane protein</topology>
    </subcellularLocation>
</comment>
<protein>
    <submittedName>
        <fullName evidence="7">Uncharacterized protein</fullName>
    </submittedName>
</protein>
<feature type="transmembrane region" description="Helical" evidence="6">
    <location>
        <begin position="89"/>
        <end position="111"/>
    </location>
</feature>
<dbReference type="GO" id="GO:0015144">
    <property type="term" value="F:carbohydrate transmembrane transporter activity"/>
    <property type="evidence" value="ECO:0007669"/>
    <property type="project" value="InterPro"/>
</dbReference>
<keyword evidence="5 6" id="KW-0472">Membrane</keyword>
<evidence type="ECO:0000313" key="7">
    <source>
        <dbReference type="EMBL" id="KIH57608.1"/>
    </source>
</evidence>
<dbReference type="OrthoDB" id="426527at2759"/>
<dbReference type="PANTHER" id="PTHR16119">
    <property type="entry name" value="TRANSMEMBRANE PROTEIN 144"/>
    <property type="match status" value="1"/>
</dbReference>
<dbReference type="Proteomes" id="UP000054047">
    <property type="component" value="Unassembled WGS sequence"/>
</dbReference>
<reference evidence="7 8" key="1">
    <citation type="submission" date="2013-12" db="EMBL/GenBank/DDBJ databases">
        <title>Draft genome of the parsitic nematode Ancylostoma duodenale.</title>
        <authorList>
            <person name="Mitreva M."/>
        </authorList>
    </citation>
    <scope>NUCLEOTIDE SEQUENCE [LARGE SCALE GENOMIC DNA]</scope>
    <source>
        <strain evidence="7 8">Zhejiang</strain>
    </source>
</reference>
<dbReference type="InterPro" id="IPR037185">
    <property type="entry name" value="EmrE-like"/>
</dbReference>
<evidence type="ECO:0000256" key="4">
    <source>
        <dbReference type="ARBA" id="ARBA00022989"/>
    </source>
</evidence>
<evidence type="ECO:0000256" key="5">
    <source>
        <dbReference type="ARBA" id="ARBA00023136"/>
    </source>
</evidence>